<dbReference type="PANTHER" id="PTHR13314">
    <property type="entry name" value="CALCIUM CHANNEL FLOWER HOMOLOG"/>
    <property type="match status" value="1"/>
</dbReference>
<dbReference type="EMBL" id="LNIX01000004">
    <property type="protein sequence ID" value="OXA56323.1"/>
    <property type="molecule type" value="Genomic_DNA"/>
</dbReference>
<evidence type="ECO:0000256" key="11">
    <source>
        <dbReference type="ARBA" id="ARBA00023303"/>
    </source>
</evidence>
<comment type="subcellular location">
    <subcellularLocation>
        <location evidence="1">Cytoplasmic vesicle</location>
        <location evidence="1">Secretory vesicle</location>
        <location evidence="1">Synaptic vesicle membrane</location>
        <topology evidence="1">Multi-pass membrane protein</topology>
    </subcellularLocation>
    <subcellularLocation>
        <location evidence="13">Presynaptic cell membrane</location>
    </subcellularLocation>
</comment>
<keyword evidence="7 16" id="KW-1133">Transmembrane helix</keyword>
<dbReference type="Pfam" id="PF10233">
    <property type="entry name" value="Cg6151-P"/>
    <property type="match status" value="1"/>
</dbReference>
<keyword evidence="4" id="KW-0813">Transport</keyword>
<keyword evidence="11" id="KW-0407">Ion channel</keyword>
<dbReference type="PANTHER" id="PTHR13314:SF2">
    <property type="entry name" value="CALCIUM CHANNEL FLOWER HOMOLOG"/>
    <property type="match status" value="1"/>
</dbReference>
<feature type="compositionally biased region" description="Polar residues" evidence="15">
    <location>
        <begin position="342"/>
        <end position="356"/>
    </location>
</feature>
<keyword evidence="4" id="KW-0109">Calcium transport</keyword>
<feature type="compositionally biased region" description="Polar residues" evidence="15">
    <location>
        <begin position="250"/>
        <end position="260"/>
    </location>
</feature>
<feature type="compositionally biased region" description="Polar residues" evidence="15">
    <location>
        <begin position="161"/>
        <end position="170"/>
    </location>
</feature>
<evidence type="ECO:0000256" key="7">
    <source>
        <dbReference type="ARBA" id="ARBA00022989"/>
    </source>
</evidence>
<proteinExistence type="inferred from homology"/>
<evidence type="ECO:0000256" key="15">
    <source>
        <dbReference type="SAM" id="MobiDB-lite"/>
    </source>
</evidence>
<dbReference type="GO" id="GO:0030672">
    <property type="term" value="C:synaptic vesicle membrane"/>
    <property type="evidence" value="ECO:0007669"/>
    <property type="project" value="UniProtKB-SubCell"/>
</dbReference>
<evidence type="ECO:0000313" key="18">
    <source>
        <dbReference type="Proteomes" id="UP000198287"/>
    </source>
</evidence>
<dbReference type="Proteomes" id="UP000198287">
    <property type="component" value="Unassembled WGS sequence"/>
</dbReference>
<accession>A0A226EFA8</accession>
<feature type="transmembrane region" description="Helical" evidence="16">
    <location>
        <begin position="133"/>
        <end position="154"/>
    </location>
</feature>
<keyword evidence="5" id="KW-0107">Calcium channel</keyword>
<dbReference type="OrthoDB" id="9934994at2759"/>
<sequence length="371" mass="40550">MTVGGGDNQTGSQGRSRESEFEQRVVLDTRPCYVRYSLRGLGVFSGTLCLVLGVLNLIFHWSFVCILFSIFQGILGFFVATTEAAGGSVRICHCIFLNRYPKCSGWVERQPPWVKPMCYMLIPLPGMIFCTTWYTFFGGGFVLFTGVAYIVSLWRQDPRTINSDSTPAPGNNSNISSPMGNNNNNHNSNTMFPKHTNNTNAYANNATTSSSPSSSQPNRPTIIDIRQNNNATTTKSSSSTGKVSPLNPLASLSNYDSNSKGNHHSSGYAYDGGESGESGDRYENISVISGQTKNTRTPTTAMEMDWRGDAKNTNSFYTNVALNDDDDFGSRGAGAFPDNNPFVVQTNPGRNVQKVTRPNKPGYDDDNEANC</sequence>
<evidence type="ECO:0000256" key="13">
    <source>
        <dbReference type="ARBA" id="ARBA00034111"/>
    </source>
</evidence>
<dbReference type="GO" id="GO:0005262">
    <property type="term" value="F:calcium channel activity"/>
    <property type="evidence" value="ECO:0007669"/>
    <property type="project" value="UniProtKB-KW"/>
</dbReference>
<feature type="region of interest" description="Disordered" evidence="15">
    <location>
        <begin position="161"/>
        <end position="281"/>
    </location>
</feature>
<evidence type="ECO:0000256" key="1">
    <source>
        <dbReference type="ARBA" id="ARBA00004644"/>
    </source>
</evidence>
<dbReference type="AlphaFoldDB" id="A0A226EFA8"/>
<keyword evidence="4" id="KW-0106">Calcium</keyword>
<dbReference type="GO" id="GO:0016192">
    <property type="term" value="P:vesicle-mediated transport"/>
    <property type="evidence" value="ECO:0007669"/>
    <property type="project" value="TreeGrafter"/>
</dbReference>
<evidence type="ECO:0000256" key="5">
    <source>
        <dbReference type="ARBA" id="ARBA00022673"/>
    </source>
</evidence>
<keyword evidence="10" id="KW-0966">Cell projection</keyword>
<feature type="region of interest" description="Disordered" evidence="15">
    <location>
        <begin position="331"/>
        <end position="371"/>
    </location>
</feature>
<keyword evidence="18" id="KW-1185">Reference proteome</keyword>
<feature type="compositionally biased region" description="Low complexity" evidence="15">
    <location>
        <begin position="171"/>
        <end position="189"/>
    </location>
</feature>
<keyword evidence="9 16" id="KW-0472">Membrane</keyword>
<evidence type="ECO:0000256" key="8">
    <source>
        <dbReference type="ARBA" id="ARBA00023065"/>
    </source>
</evidence>
<evidence type="ECO:0000256" key="9">
    <source>
        <dbReference type="ARBA" id="ARBA00023136"/>
    </source>
</evidence>
<keyword evidence="6 16" id="KW-0812">Transmembrane</keyword>
<evidence type="ECO:0000256" key="4">
    <source>
        <dbReference type="ARBA" id="ARBA00022568"/>
    </source>
</evidence>
<feature type="transmembrane region" description="Helical" evidence="16">
    <location>
        <begin position="36"/>
        <end position="55"/>
    </location>
</feature>
<evidence type="ECO:0000256" key="3">
    <source>
        <dbReference type="ARBA" id="ARBA00016120"/>
    </source>
</evidence>
<reference evidence="17 18" key="1">
    <citation type="submission" date="2015-12" db="EMBL/GenBank/DDBJ databases">
        <title>The genome of Folsomia candida.</title>
        <authorList>
            <person name="Faddeeva A."/>
            <person name="Derks M.F."/>
            <person name="Anvar Y."/>
            <person name="Smit S."/>
            <person name="Van Straalen N."/>
            <person name="Roelofs D."/>
        </authorList>
    </citation>
    <scope>NUCLEOTIDE SEQUENCE [LARGE SCALE GENOMIC DNA]</scope>
    <source>
        <strain evidence="17 18">VU population</strain>
        <tissue evidence="17">Whole body</tissue>
    </source>
</reference>
<comment type="subunit">
    <text evidence="14">Homomultimer. Associates with the dally/ magu complex.</text>
</comment>
<feature type="compositionally biased region" description="Low complexity" evidence="15">
    <location>
        <begin position="196"/>
        <end position="221"/>
    </location>
</feature>
<keyword evidence="12" id="KW-0968">Cytoplasmic vesicle</keyword>
<evidence type="ECO:0000256" key="10">
    <source>
        <dbReference type="ARBA" id="ARBA00023273"/>
    </source>
</evidence>
<feature type="region of interest" description="Disordered" evidence="15">
    <location>
        <begin position="1"/>
        <end position="20"/>
    </location>
</feature>
<evidence type="ECO:0000256" key="12">
    <source>
        <dbReference type="ARBA" id="ARBA00023329"/>
    </source>
</evidence>
<dbReference type="GO" id="GO:0042734">
    <property type="term" value="C:presynaptic membrane"/>
    <property type="evidence" value="ECO:0007669"/>
    <property type="project" value="UniProtKB-SubCell"/>
</dbReference>
<comment type="caution">
    <text evidence="17">The sequence shown here is derived from an EMBL/GenBank/DDBJ whole genome shotgun (WGS) entry which is preliminary data.</text>
</comment>
<protein>
    <recommendedName>
        <fullName evidence="3">Calcium channel flower</fullName>
    </recommendedName>
</protein>
<name>A0A226EFA8_FOLCA</name>
<evidence type="ECO:0000256" key="16">
    <source>
        <dbReference type="SAM" id="Phobius"/>
    </source>
</evidence>
<dbReference type="InterPro" id="IPR019365">
    <property type="entry name" value="TVP18/Ca-channel_flower"/>
</dbReference>
<feature type="transmembrane region" description="Helical" evidence="16">
    <location>
        <begin position="61"/>
        <end position="80"/>
    </location>
</feature>
<evidence type="ECO:0000256" key="2">
    <source>
        <dbReference type="ARBA" id="ARBA00010023"/>
    </source>
</evidence>
<keyword evidence="8" id="KW-0406">Ion transport</keyword>
<organism evidence="17 18">
    <name type="scientific">Folsomia candida</name>
    <name type="common">Springtail</name>
    <dbReference type="NCBI Taxonomy" id="158441"/>
    <lineage>
        <taxon>Eukaryota</taxon>
        <taxon>Metazoa</taxon>
        <taxon>Ecdysozoa</taxon>
        <taxon>Arthropoda</taxon>
        <taxon>Hexapoda</taxon>
        <taxon>Collembola</taxon>
        <taxon>Entomobryomorpha</taxon>
        <taxon>Isotomoidea</taxon>
        <taxon>Isotomidae</taxon>
        <taxon>Proisotominae</taxon>
        <taxon>Folsomia</taxon>
    </lineage>
</organism>
<evidence type="ECO:0000256" key="6">
    <source>
        <dbReference type="ARBA" id="ARBA00022692"/>
    </source>
</evidence>
<gene>
    <name evidence="17" type="ORF">Fcan01_09284</name>
</gene>
<evidence type="ECO:0000313" key="17">
    <source>
        <dbReference type="EMBL" id="OXA56323.1"/>
    </source>
</evidence>
<evidence type="ECO:0000256" key="14">
    <source>
        <dbReference type="ARBA" id="ARBA00046506"/>
    </source>
</evidence>
<comment type="similarity">
    <text evidence="2">Belongs to the calcium channel flower family.</text>
</comment>